<proteinExistence type="predicted"/>
<dbReference type="AlphaFoldDB" id="A0AAV3F1M6"/>
<sequence>MMKHLYFGTVSIDITTDLSNLDQQYSSFFKILFLKAGSQIQIDFTNYTCEQDAFFFLMKNMPFKF</sequence>
<name>A0AAV3F1M6_9FLAO</name>
<evidence type="ECO:0000313" key="2">
    <source>
        <dbReference type="Proteomes" id="UP000004834"/>
    </source>
</evidence>
<comment type="caution">
    <text evidence="1">The sequence shown here is derived from an EMBL/GenBank/DDBJ whole genome shotgun (WGS) entry which is preliminary data.</text>
</comment>
<gene>
    <name evidence="1" type="ORF">HMPREF9715_02311</name>
</gene>
<reference evidence="1 2" key="1">
    <citation type="submission" date="2011-11" db="EMBL/GenBank/DDBJ databases">
        <title>The Genome Sequence of Myroides odoratimimus CIP 101113.</title>
        <authorList>
            <person name="Earl A."/>
            <person name="Ward D."/>
            <person name="Feldgarden M."/>
            <person name="Gevers D."/>
            <person name="Huys G."/>
            <person name="Young S.K."/>
            <person name="Zeng Q."/>
            <person name="Gargeya S."/>
            <person name="Fitzgerald M."/>
            <person name="Haas B."/>
            <person name="Abouelleil A."/>
            <person name="Alvarado L."/>
            <person name="Arachchi H.M."/>
            <person name="Berlin A."/>
            <person name="Brown A."/>
            <person name="Chapman S.B."/>
            <person name="Chen Z."/>
            <person name="Dunbar C."/>
            <person name="Freedman E."/>
            <person name="Gearin G."/>
            <person name="Goldberg J."/>
            <person name="Griggs A."/>
            <person name="Gujja S."/>
            <person name="Heiman D."/>
            <person name="Howarth C."/>
            <person name="Larson L."/>
            <person name="Lui A."/>
            <person name="MacDonald P.J.P."/>
            <person name="Montmayeur A."/>
            <person name="Murphy C."/>
            <person name="Neiman D."/>
            <person name="Pearson M."/>
            <person name="Priest M."/>
            <person name="Roberts A."/>
            <person name="Saif S."/>
            <person name="Shea T."/>
            <person name="Shenoy N."/>
            <person name="Sisk P."/>
            <person name="Stolte C."/>
            <person name="Sykes S."/>
            <person name="Wortman J."/>
            <person name="Nusbaum C."/>
            <person name="Birren B."/>
        </authorList>
    </citation>
    <scope>NUCLEOTIDE SEQUENCE [LARGE SCALE GENOMIC DNA]</scope>
    <source>
        <strain evidence="1 2">CIP 101113</strain>
    </source>
</reference>
<organism evidence="1 2">
    <name type="scientific">Myroides odoratimimus CIP 101113</name>
    <dbReference type="NCBI Taxonomy" id="883154"/>
    <lineage>
        <taxon>Bacteria</taxon>
        <taxon>Pseudomonadati</taxon>
        <taxon>Bacteroidota</taxon>
        <taxon>Flavobacteriia</taxon>
        <taxon>Flavobacteriales</taxon>
        <taxon>Flavobacteriaceae</taxon>
        <taxon>Myroides</taxon>
    </lineage>
</organism>
<protein>
    <recommendedName>
        <fullName evidence="3">DUF4325 domain-containing protein</fullName>
    </recommendedName>
</protein>
<evidence type="ECO:0008006" key="3">
    <source>
        <dbReference type="Google" id="ProtNLM"/>
    </source>
</evidence>
<evidence type="ECO:0000313" key="1">
    <source>
        <dbReference type="EMBL" id="EHO09758.1"/>
    </source>
</evidence>
<dbReference type="EMBL" id="AGEE01000030">
    <property type="protein sequence ID" value="EHO09758.1"/>
    <property type="molecule type" value="Genomic_DNA"/>
</dbReference>
<dbReference type="Proteomes" id="UP000004834">
    <property type="component" value="Unassembled WGS sequence"/>
</dbReference>
<accession>A0AAV3F1M6</accession>